<dbReference type="AlphaFoldDB" id="A0A395LGT6"/>
<gene>
    <name evidence="8" type="primary">cmk</name>
    <name evidence="10" type="ORF">DL238_13965</name>
</gene>
<dbReference type="InterPro" id="IPR027417">
    <property type="entry name" value="P-loop_NTPase"/>
</dbReference>
<dbReference type="EC" id="2.7.4.25" evidence="8"/>
<dbReference type="EMBL" id="QRBB01000002">
    <property type="protein sequence ID" value="RDS75799.1"/>
    <property type="molecule type" value="Genomic_DNA"/>
</dbReference>
<organism evidence="10 11">
    <name type="scientific">Alteriqipengyuania lutimaris</name>
    <dbReference type="NCBI Taxonomy" id="1538146"/>
    <lineage>
        <taxon>Bacteria</taxon>
        <taxon>Pseudomonadati</taxon>
        <taxon>Pseudomonadota</taxon>
        <taxon>Alphaproteobacteria</taxon>
        <taxon>Sphingomonadales</taxon>
        <taxon>Erythrobacteraceae</taxon>
        <taxon>Alteriqipengyuania</taxon>
    </lineage>
</organism>
<evidence type="ECO:0000256" key="4">
    <source>
        <dbReference type="ARBA" id="ARBA00022777"/>
    </source>
</evidence>
<evidence type="ECO:0000313" key="11">
    <source>
        <dbReference type="Proteomes" id="UP000254101"/>
    </source>
</evidence>
<comment type="similarity">
    <text evidence="1 8">Belongs to the cytidylate kinase family. Type 1 subfamily.</text>
</comment>
<dbReference type="HAMAP" id="MF_00238">
    <property type="entry name" value="Cytidyl_kinase_type1"/>
    <property type="match status" value="1"/>
</dbReference>
<comment type="caution">
    <text evidence="10">The sequence shown here is derived from an EMBL/GenBank/DDBJ whole genome shotgun (WGS) entry which is preliminary data.</text>
</comment>
<reference evidence="10 11" key="1">
    <citation type="submission" date="2018-07" db="EMBL/GenBank/DDBJ databases">
        <title>Erythrobacter nanhaiensis sp. nov., a novel member of the genus Erythrobacter isolated from the South China Sea.</title>
        <authorList>
            <person name="Chen X."/>
            <person name="Liu J."/>
        </authorList>
    </citation>
    <scope>NUCLEOTIDE SEQUENCE [LARGE SCALE GENOMIC DNA]</scope>
    <source>
        <strain evidence="10 11">S-5</strain>
    </source>
</reference>
<name>A0A395LGT6_9SPHN</name>
<dbReference type="Proteomes" id="UP000254101">
    <property type="component" value="Unassembled WGS sequence"/>
</dbReference>
<dbReference type="Gene3D" id="3.40.50.300">
    <property type="entry name" value="P-loop containing nucleotide triphosphate hydrolases"/>
    <property type="match status" value="1"/>
</dbReference>
<evidence type="ECO:0000256" key="7">
    <source>
        <dbReference type="ARBA" id="ARBA00048478"/>
    </source>
</evidence>
<dbReference type="GO" id="GO:0036430">
    <property type="term" value="F:CMP kinase activity"/>
    <property type="evidence" value="ECO:0007669"/>
    <property type="project" value="RHEA"/>
</dbReference>
<keyword evidence="8" id="KW-0963">Cytoplasm</keyword>
<dbReference type="GO" id="GO:0036431">
    <property type="term" value="F:dCMP kinase activity"/>
    <property type="evidence" value="ECO:0007669"/>
    <property type="project" value="InterPro"/>
</dbReference>
<evidence type="ECO:0000259" key="9">
    <source>
        <dbReference type="Pfam" id="PF02224"/>
    </source>
</evidence>
<evidence type="ECO:0000256" key="2">
    <source>
        <dbReference type="ARBA" id="ARBA00022679"/>
    </source>
</evidence>
<dbReference type="InterPro" id="IPR011994">
    <property type="entry name" value="Cytidylate_kinase_dom"/>
</dbReference>
<evidence type="ECO:0000256" key="8">
    <source>
        <dbReference type="HAMAP-Rule" id="MF_00238"/>
    </source>
</evidence>
<evidence type="ECO:0000256" key="5">
    <source>
        <dbReference type="ARBA" id="ARBA00022840"/>
    </source>
</evidence>
<dbReference type="GO" id="GO:0006220">
    <property type="term" value="P:pyrimidine nucleotide metabolic process"/>
    <property type="evidence" value="ECO:0007669"/>
    <property type="project" value="UniProtKB-UniRule"/>
</dbReference>
<dbReference type="InterPro" id="IPR003136">
    <property type="entry name" value="Cytidylate_kin"/>
</dbReference>
<evidence type="ECO:0000256" key="3">
    <source>
        <dbReference type="ARBA" id="ARBA00022741"/>
    </source>
</evidence>
<comment type="catalytic activity">
    <reaction evidence="7 8">
        <text>CMP + ATP = CDP + ADP</text>
        <dbReference type="Rhea" id="RHEA:11600"/>
        <dbReference type="ChEBI" id="CHEBI:30616"/>
        <dbReference type="ChEBI" id="CHEBI:58069"/>
        <dbReference type="ChEBI" id="CHEBI:60377"/>
        <dbReference type="ChEBI" id="CHEBI:456216"/>
        <dbReference type="EC" id="2.7.4.25"/>
    </reaction>
</comment>
<dbReference type="GO" id="GO:0005737">
    <property type="term" value="C:cytoplasm"/>
    <property type="evidence" value="ECO:0007669"/>
    <property type="project" value="UniProtKB-SubCell"/>
</dbReference>
<dbReference type="CDD" id="cd02020">
    <property type="entry name" value="CMPK"/>
    <property type="match status" value="1"/>
</dbReference>
<sequence length="209" mass="22408">MIIAVDGPTASGKGTIASAIARHFGLPHLDTGLLYRAVGRQVQLAGGDPDNAEHALAGASFPDSLLDDPELRSEDIGGFASRVSVHHDVRTALLDRQRLFAQAECGAVLDGRDIGTVICPDADVKLFVTASLDARTERRFAEMQGQGRDMTRNEVYAQIERRDARDMGRKDAPLKPASDAFILDTTSLDKQASIEAAIAAVEDVRGQRG</sequence>
<accession>A0A395LGT6</accession>
<feature type="binding site" evidence="8">
    <location>
        <begin position="7"/>
        <end position="15"/>
    </location>
    <ligand>
        <name>ATP</name>
        <dbReference type="ChEBI" id="CHEBI:30616"/>
    </ligand>
</feature>
<keyword evidence="5 8" id="KW-0067">ATP-binding</keyword>
<evidence type="ECO:0000313" key="10">
    <source>
        <dbReference type="EMBL" id="RDS75799.1"/>
    </source>
</evidence>
<keyword evidence="3 8" id="KW-0547">Nucleotide-binding</keyword>
<keyword evidence="11" id="KW-1185">Reference proteome</keyword>
<comment type="subcellular location">
    <subcellularLocation>
        <location evidence="8">Cytoplasm</location>
    </subcellularLocation>
</comment>
<dbReference type="OrthoDB" id="9807434at2"/>
<dbReference type="RefSeq" id="WP_115493067.1">
    <property type="nucleotide sequence ID" value="NZ_JACHWW010000002.1"/>
</dbReference>
<evidence type="ECO:0000256" key="1">
    <source>
        <dbReference type="ARBA" id="ARBA00009427"/>
    </source>
</evidence>
<dbReference type="Pfam" id="PF02224">
    <property type="entry name" value="Cytidylate_kin"/>
    <property type="match status" value="1"/>
</dbReference>
<dbReference type="SUPFAM" id="SSF52540">
    <property type="entry name" value="P-loop containing nucleoside triphosphate hydrolases"/>
    <property type="match status" value="1"/>
</dbReference>
<proteinExistence type="inferred from homology"/>
<feature type="domain" description="Cytidylate kinase" evidence="9">
    <location>
        <begin position="3"/>
        <end position="201"/>
    </location>
</feature>
<comment type="catalytic activity">
    <reaction evidence="6 8">
        <text>dCMP + ATP = dCDP + ADP</text>
        <dbReference type="Rhea" id="RHEA:25094"/>
        <dbReference type="ChEBI" id="CHEBI:30616"/>
        <dbReference type="ChEBI" id="CHEBI:57566"/>
        <dbReference type="ChEBI" id="CHEBI:58593"/>
        <dbReference type="ChEBI" id="CHEBI:456216"/>
        <dbReference type="EC" id="2.7.4.25"/>
    </reaction>
</comment>
<protein>
    <recommendedName>
        <fullName evidence="8">Cytidylate kinase</fullName>
        <shortName evidence="8">CK</shortName>
        <ecNumber evidence="8">2.7.4.25</ecNumber>
    </recommendedName>
    <alternativeName>
        <fullName evidence="8">Cytidine monophosphate kinase</fullName>
        <shortName evidence="8">CMP kinase</shortName>
    </alternativeName>
</protein>
<evidence type="ECO:0000256" key="6">
    <source>
        <dbReference type="ARBA" id="ARBA00047615"/>
    </source>
</evidence>
<keyword evidence="2 8" id="KW-0808">Transferase</keyword>
<keyword evidence="4 8" id="KW-0418">Kinase</keyword>
<dbReference type="GO" id="GO:0005524">
    <property type="term" value="F:ATP binding"/>
    <property type="evidence" value="ECO:0007669"/>
    <property type="project" value="UniProtKB-UniRule"/>
</dbReference>